<dbReference type="GO" id="GO:0005524">
    <property type="term" value="F:ATP binding"/>
    <property type="evidence" value="ECO:0007669"/>
    <property type="project" value="UniProtKB-KW"/>
</dbReference>
<accession>A0A0F7FXK7</accession>
<comment type="similarity">
    <text evidence="1">Belongs to the protein kinase superfamily. STE Ser/Thr protein kinase family. STE20 subfamily.</text>
</comment>
<dbReference type="GO" id="GO:0004672">
    <property type="term" value="F:protein kinase activity"/>
    <property type="evidence" value="ECO:0007669"/>
    <property type="project" value="InterPro"/>
</dbReference>
<dbReference type="PATRIC" id="fig|408015.6.peg.3375"/>
<evidence type="ECO:0000313" key="7">
    <source>
        <dbReference type="Proteomes" id="UP000034034"/>
    </source>
</evidence>
<evidence type="ECO:0000256" key="3">
    <source>
        <dbReference type="ARBA" id="ARBA00022840"/>
    </source>
</evidence>
<gene>
    <name evidence="6" type="ORF">SXIM_33350</name>
</gene>
<feature type="compositionally biased region" description="Gly residues" evidence="4">
    <location>
        <begin position="385"/>
        <end position="396"/>
    </location>
</feature>
<feature type="compositionally biased region" description="Low complexity" evidence="4">
    <location>
        <begin position="238"/>
        <end position="257"/>
    </location>
</feature>
<feature type="compositionally biased region" description="Gly residues" evidence="4">
    <location>
        <begin position="302"/>
        <end position="316"/>
    </location>
</feature>
<dbReference type="Proteomes" id="UP000034034">
    <property type="component" value="Chromosome"/>
</dbReference>
<dbReference type="KEGG" id="sxi:SXIM_33350"/>
<evidence type="ECO:0000256" key="1">
    <source>
        <dbReference type="ARBA" id="ARBA00008874"/>
    </source>
</evidence>
<feature type="compositionally biased region" description="Gly residues" evidence="4">
    <location>
        <begin position="417"/>
        <end position="433"/>
    </location>
</feature>
<feature type="region of interest" description="Disordered" evidence="4">
    <location>
        <begin position="52"/>
        <end position="81"/>
    </location>
</feature>
<keyword evidence="3" id="KW-0067">ATP-binding</keyword>
<protein>
    <submittedName>
        <fullName evidence="6">Ser/Thr protein kinase</fullName>
    </submittedName>
</protein>
<dbReference type="STRING" id="408015.SXIM_33350"/>
<feature type="region of interest" description="Disordered" evidence="4">
    <location>
        <begin position="276"/>
        <end position="531"/>
    </location>
</feature>
<feature type="compositionally biased region" description="Basic and acidic residues" evidence="4">
    <location>
        <begin position="70"/>
        <end position="81"/>
    </location>
</feature>
<dbReference type="InterPro" id="IPR051931">
    <property type="entry name" value="PAK3-like"/>
</dbReference>
<dbReference type="HOGENOM" id="CLU_006299_0_0_11"/>
<feature type="compositionally biased region" description="Gly residues" evidence="4">
    <location>
        <begin position="449"/>
        <end position="460"/>
    </location>
</feature>
<sequence>MDTYAGRLLADRYRLPRTPSEAFELVESRAFDTASGQEVLVRQVPLPEVVDAEVLDEEGNRSGSGGTRRGVGDRATRSPEDPVVRRALEAAAAAGQLPDHPRLDQVFDVFVQGDGLWIVSELVPARPLAAVLAEARLGPYRAAEVAADLLAALRIVHAHGWTHRNLTTRTVLICDDGRALLTGLASGAAEEVLCGYDPLPAPPAQGRQSLPAASVAGGGAAAAAGVVEEAGRGGRDIAPWGVPGQGAAPAAPAAGAPWNSDSGAAVADRYQRWGTAADGDGRQSAPGGQGPQGAENWHTPHGGDGQGGQGGHGPTGWTGAPDGNPGAGDGPWNGRPGAPAETGPPGDRETVNGAQAHPGAQEAHGGHPSGSGAPVGAEGRQGLDGPQGGWSGGPQGTGEYPPQGAAPTGAQNWHGPQDGGPGAAVTGGPGGQGAWETQELPGAQAGEGPADGGYGYGYGGPDHPHEVNGAAPGQHGTEARDGHAPPNPAPQGQGPSDTGQIRTVRPGDAHSGAQGPPPAAGGHGPLGATQDRWDADAETGISDRYRRWGGGEPPTAQGFPAAWDFEGGGGAGARLSAEERAARSGAIAAYRAGTRAGAHAAGTAGGSGGPAELPAPGRESRAVRTGWDPVPPPRAAIETSATPRYRGPDTALAAERARQARITTVGAVTERWAPEQAGPVHDHWQLAPPVGPPADFWALGALLFRAVQGHPPYPEENPAELVQAVCAEPPAFAEECGALRPIVESLLRQDPTERPSAEELRGWLRSLLRSAPEPEVGRRTVTTPLPALEPGRPSDPRRLPIVRRRGDLVGPRRRGGRGNGNHPRRLGKVLLTLTLLGLAGSIGYIMLFLAEDPQDRAGQPPSPEATAPISPEPTPEPSPTPSSPDPETEPSPDGQGSGGIPQGYGPQEDPAGFSMTLPDGWQRSTTADGSVVFSDGDVEIVVVPGRDGTAQFTQGPMNYQMEHQQELSGFRADTYGTSSGLRETRVGASVMAQGDFRWRADGTQWVALNQVMQLADSYHVVLVRGPVAADDQVAEVFDVVADSYRY</sequence>
<feature type="region of interest" description="Disordered" evidence="4">
    <location>
        <begin position="773"/>
        <end position="824"/>
    </location>
</feature>
<feature type="compositionally biased region" description="Basic residues" evidence="4">
    <location>
        <begin position="811"/>
        <end position="824"/>
    </location>
</feature>
<keyword evidence="7" id="KW-1185">Reference proteome</keyword>
<dbReference type="InterPro" id="IPR011009">
    <property type="entry name" value="Kinase-like_dom_sf"/>
</dbReference>
<dbReference type="PANTHER" id="PTHR45832">
    <property type="entry name" value="SERINE/THREONINE-PROTEIN KINASE SAMKA-RELATED-RELATED"/>
    <property type="match status" value="1"/>
</dbReference>
<reference evidence="6" key="1">
    <citation type="submission" date="2019-08" db="EMBL/GenBank/DDBJ databases">
        <title>Complete genome sequence of a mangrove-derived Streptomyces xiamenensis.</title>
        <authorList>
            <person name="Xu J."/>
        </authorList>
    </citation>
    <scope>NUCLEOTIDE SEQUENCE</scope>
    <source>
        <strain evidence="6">318</strain>
    </source>
</reference>
<dbReference type="EMBL" id="CP009922">
    <property type="protein sequence ID" value="AKG44719.1"/>
    <property type="molecule type" value="Genomic_DNA"/>
</dbReference>
<dbReference type="AlphaFoldDB" id="A0A0F7FXK7"/>
<dbReference type="PANTHER" id="PTHR45832:SF22">
    <property type="entry name" value="SERINE_THREONINE-PROTEIN KINASE SAMKA-RELATED"/>
    <property type="match status" value="1"/>
</dbReference>
<evidence type="ECO:0000313" key="6">
    <source>
        <dbReference type="EMBL" id="AKG44719.1"/>
    </source>
</evidence>
<feature type="region of interest" description="Disordered" evidence="4">
    <location>
        <begin position="543"/>
        <end position="565"/>
    </location>
</feature>
<name>A0A0F7FXK7_9ACTN</name>
<dbReference type="Gene3D" id="1.10.510.10">
    <property type="entry name" value="Transferase(Phosphotransferase) domain 1"/>
    <property type="match status" value="2"/>
</dbReference>
<evidence type="ECO:0000256" key="2">
    <source>
        <dbReference type="ARBA" id="ARBA00022741"/>
    </source>
</evidence>
<proteinExistence type="inferred from homology"/>
<dbReference type="RefSeq" id="WP_107073935.1">
    <property type="nucleotide sequence ID" value="NZ_CP009922.3"/>
</dbReference>
<keyword evidence="6" id="KW-0418">Kinase</keyword>
<feature type="region of interest" description="Disordered" evidence="4">
    <location>
        <begin position="598"/>
        <end position="646"/>
    </location>
</feature>
<feature type="domain" description="Protein kinase" evidence="5">
    <location>
        <begin position="23"/>
        <end position="764"/>
    </location>
</feature>
<keyword evidence="2" id="KW-0547">Nucleotide-binding</keyword>
<evidence type="ECO:0000259" key="5">
    <source>
        <dbReference type="SMART" id="SM00220"/>
    </source>
</evidence>
<feature type="compositionally biased region" description="Pro residues" evidence="4">
    <location>
        <begin position="870"/>
        <end position="884"/>
    </location>
</feature>
<keyword evidence="6" id="KW-0808">Transferase</keyword>
<dbReference type="SUPFAM" id="SSF56112">
    <property type="entry name" value="Protein kinase-like (PK-like)"/>
    <property type="match status" value="1"/>
</dbReference>
<feature type="region of interest" description="Disordered" evidence="4">
    <location>
        <begin position="855"/>
        <end position="921"/>
    </location>
</feature>
<organism evidence="6 7">
    <name type="scientific">Streptomyces xiamenensis</name>
    <dbReference type="NCBI Taxonomy" id="408015"/>
    <lineage>
        <taxon>Bacteria</taxon>
        <taxon>Bacillati</taxon>
        <taxon>Actinomycetota</taxon>
        <taxon>Actinomycetes</taxon>
        <taxon>Kitasatosporales</taxon>
        <taxon>Streptomycetaceae</taxon>
        <taxon>Streptomyces</taxon>
    </lineage>
</organism>
<feature type="region of interest" description="Disordered" evidence="4">
    <location>
        <begin position="235"/>
        <end position="262"/>
    </location>
</feature>
<dbReference type="Gene3D" id="3.30.200.20">
    <property type="entry name" value="Phosphorylase Kinase, domain 1"/>
    <property type="match status" value="1"/>
</dbReference>
<dbReference type="InterPro" id="IPR000719">
    <property type="entry name" value="Prot_kinase_dom"/>
</dbReference>
<dbReference type="SMART" id="SM00220">
    <property type="entry name" value="S_TKc"/>
    <property type="match status" value="1"/>
</dbReference>
<evidence type="ECO:0000256" key="4">
    <source>
        <dbReference type="SAM" id="MobiDB-lite"/>
    </source>
</evidence>